<name>A0A150H5B8_9MICO</name>
<dbReference type="RefSeq" id="WP_062022541.1">
    <property type="nucleotide sequence ID" value="NZ_LQQC01000012.1"/>
</dbReference>
<evidence type="ECO:0000256" key="2">
    <source>
        <dbReference type="SAM" id="SignalP"/>
    </source>
</evidence>
<dbReference type="PATRIC" id="fig|479117.4.peg.1756"/>
<comment type="caution">
    <text evidence="3">The sequence shown here is derived from an EMBL/GenBank/DDBJ whole genome shotgun (WGS) entry which is preliminary data.</text>
</comment>
<feature type="chain" id="PRO_5007562400" description="Peptidoglycan-binding protein" evidence="2">
    <location>
        <begin position="28"/>
        <end position="245"/>
    </location>
</feature>
<keyword evidence="2" id="KW-0732">Signal</keyword>
<evidence type="ECO:0000313" key="3">
    <source>
        <dbReference type="EMBL" id="KXZ57253.1"/>
    </source>
</evidence>
<evidence type="ECO:0000313" key="4">
    <source>
        <dbReference type="Proteomes" id="UP000243589"/>
    </source>
</evidence>
<feature type="compositionally biased region" description="Low complexity" evidence="1">
    <location>
        <begin position="39"/>
        <end position="49"/>
    </location>
</feature>
<accession>A0A150H5B8</accession>
<dbReference type="Proteomes" id="UP000243589">
    <property type="component" value="Unassembled WGS sequence"/>
</dbReference>
<organism evidence="3 4">
    <name type="scientific">Brevibacterium ravenspurgense</name>
    <dbReference type="NCBI Taxonomy" id="479117"/>
    <lineage>
        <taxon>Bacteria</taxon>
        <taxon>Bacillati</taxon>
        <taxon>Actinomycetota</taxon>
        <taxon>Actinomycetes</taxon>
        <taxon>Micrococcales</taxon>
        <taxon>Brevibacteriaceae</taxon>
        <taxon>Brevibacterium</taxon>
    </lineage>
</organism>
<feature type="region of interest" description="Disordered" evidence="1">
    <location>
        <begin position="33"/>
        <end position="114"/>
    </location>
</feature>
<dbReference type="EMBL" id="LQQC01000012">
    <property type="protein sequence ID" value="KXZ57253.1"/>
    <property type="molecule type" value="Genomic_DNA"/>
</dbReference>
<evidence type="ECO:0000256" key="1">
    <source>
        <dbReference type="SAM" id="MobiDB-lite"/>
    </source>
</evidence>
<reference evidence="3 4" key="1">
    <citation type="submission" date="2016-01" db="EMBL/GenBank/DDBJ databases">
        <title>Use of Whole Genome Sequencing to ascertain that Brevibacterium massiliense (Roux, Raoult 2009) is a later heterotypic synonym of Brevibacterium ravenspurgense (Mages 2008).</title>
        <authorList>
            <person name="Bernier A.-M."/>
            <person name="Burdz T."/>
            <person name="Huynh C."/>
            <person name="Pachecho A.L."/>
            <person name="Wiebe D."/>
            <person name="Bonner C."/>
            <person name="Bernard K."/>
        </authorList>
    </citation>
    <scope>NUCLEOTIDE SEQUENCE [LARGE SCALE GENOMIC DNA]</scope>
    <source>
        <strain evidence="3 4">CCUG56047</strain>
    </source>
</reference>
<dbReference type="AlphaFoldDB" id="A0A150H5B8"/>
<evidence type="ECO:0008006" key="5">
    <source>
        <dbReference type="Google" id="ProtNLM"/>
    </source>
</evidence>
<feature type="signal peptide" evidence="2">
    <location>
        <begin position="1"/>
        <end position="27"/>
    </location>
</feature>
<keyword evidence="4" id="KW-1185">Reference proteome</keyword>
<sequence length="245" mass="25867">MRIIYTTATALGCAAASSLLFAGPASALSGNVIDHNTPQAGSSAQSGGSEDSGEYTSVGGPATQHVTPEEADKARKAQQKKAPKPAPKPAEKKAPAKKAAKPGPQPKGIDRDQAENARIIIGVGKGAGMSDDAIIIALMTAKQESDLYNINYGDRDSIGLFQQRPKYAWGSKSQIMDRVYSAKAFYGVNPKVKNPGLKQISGWQKMSKNDAAQAVQRSGYPHRYAQWEGLATALLKANKDAPAIS</sequence>
<proteinExistence type="predicted"/>
<gene>
    <name evidence="3" type="ORF">Bravens_01773</name>
</gene>
<protein>
    <recommendedName>
        <fullName evidence="5">Peptidoglycan-binding protein</fullName>
    </recommendedName>
</protein>